<evidence type="ECO:0000313" key="3">
    <source>
        <dbReference type="Proteomes" id="UP001589707"/>
    </source>
</evidence>
<organism evidence="2 3">
    <name type="scientific">Brevibacterium otitidis</name>
    <dbReference type="NCBI Taxonomy" id="53364"/>
    <lineage>
        <taxon>Bacteria</taxon>
        <taxon>Bacillati</taxon>
        <taxon>Actinomycetota</taxon>
        <taxon>Actinomycetes</taxon>
        <taxon>Micrococcales</taxon>
        <taxon>Brevibacteriaceae</taxon>
        <taxon>Brevibacterium</taxon>
    </lineage>
</organism>
<name>A0ABV5X3Q6_9MICO</name>
<keyword evidence="3" id="KW-1185">Reference proteome</keyword>
<dbReference type="RefSeq" id="WP_376840954.1">
    <property type="nucleotide sequence ID" value="NZ_JBHMAU010000070.1"/>
</dbReference>
<gene>
    <name evidence="2" type="ORF">ACFFN1_11680</name>
</gene>
<protein>
    <submittedName>
        <fullName evidence="2">Porin</fullName>
    </submittedName>
</protein>
<feature type="region of interest" description="Disordered" evidence="1">
    <location>
        <begin position="207"/>
        <end position="260"/>
    </location>
</feature>
<feature type="compositionally biased region" description="Low complexity" evidence="1">
    <location>
        <begin position="234"/>
        <end position="249"/>
    </location>
</feature>
<evidence type="ECO:0000313" key="2">
    <source>
        <dbReference type="EMBL" id="MFB9777051.1"/>
    </source>
</evidence>
<dbReference type="Proteomes" id="UP001589707">
    <property type="component" value="Unassembled WGS sequence"/>
</dbReference>
<feature type="compositionally biased region" description="Pro residues" evidence="1">
    <location>
        <begin position="215"/>
        <end position="233"/>
    </location>
</feature>
<accession>A0ABV5X3Q6</accession>
<sequence>MSIRHAIAADPQALREQLSHLPGVTTARELFSGPEPLPVDGRLAPVFARGGLPRGEILSVTGTLALSFACAAAARATREQHWCAAVDTPELAVAGLADLGIDLEHFVHIGTPPQDWQRVVSILLETFDLLIVAPPAAPSPQQRQRLAAKVRERRASLIALGPLPGSTESCEVSAADWSGLRCGTGRLQTCTARVRHPRTGEHLLTLPTASGPVGLPAPPAAPSSPALPAPPAAPEAARTAAATGTSGTARGRIQVVDGGR</sequence>
<dbReference type="EMBL" id="JBHMAU010000070">
    <property type="protein sequence ID" value="MFB9777051.1"/>
    <property type="molecule type" value="Genomic_DNA"/>
</dbReference>
<reference evidence="2 3" key="1">
    <citation type="submission" date="2024-09" db="EMBL/GenBank/DDBJ databases">
        <authorList>
            <person name="Sun Q."/>
            <person name="Mori K."/>
        </authorList>
    </citation>
    <scope>NUCLEOTIDE SEQUENCE [LARGE SCALE GENOMIC DNA]</scope>
    <source>
        <strain evidence="2 3">JCM 11683</strain>
    </source>
</reference>
<proteinExistence type="predicted"/>
<evidence type="ECO:0000256" key="1">
    <source>
        <dbReference type="SAM" id="MobiDB-lite"/>
    </source>
</evidence>
<comment type="caution">
    <text evidence="2">The sequence shown here is derived from an EMBL/GenBank/DDBJ whole genome shotgun (WGS) entry which is preliminary data.</text>
</comment>